<proteinExistence type="predicted"/>
<sequence>MRAAAEAAIEHGEKIGETAWYEKGSLQGVTCDIIGEDDDAHIAGCSPVTILELIARVERAEAAARALIHWYKPEVEGLKADYHPYDTLMMPVADFVKAEMDSGPQGQLDLSPDRGNTARVAS</sequence>
<dbReference type="Proteomes" id="UP000031843">
    <property type="component" value="Chromosome main"/>
</dbReference>
<evidence type="ECO:0000313" key="3">
    <source>
        <dbReference type="Proteomes" id="UP000031843"/>
    </source>
</evidence>
<feature type="region of interest" description="Disordered" evidence="1">
    <location>
        <begin position="101"/>
        <end position="122"/>
    </location>
</feature>
<evidence type="ECO:0000313" key="2">
    <source>
        <dbReference type="EMBL" id="AJG18806.1"/>
    </source>
</evidence>
<protein>
    <submittedName>
        <fullName evidence="2">Uncharacterized protein</fullName>
    </submittedName>
</protein>
<organism evidence="2 3">
    <name type="scientific">Cupriavidus basilensis</name>
    <dbReference type="NCBI Taxonomy" id="68895"/>
    <lineage>
        <taxon>Bacteria</taxon>
        <taxon>Pseudomonadati</taxon>
        <taxon>Pseudomonadota</taxon>
        <taxon>Betaproteobacteria</taxon>
        <taxon>Burkholderiales</taxon>
        <taxon>Burkholderiaceae</taxon>
        <taxon>Cupriavidus</taxon>
    </lineage>
</organism>
<dbReference type="STRING" id="68895.RR42_m1404"/>
<dbReference type="AlphaFoldDB" id="A0A0C4YDI4"/>
<gene>
    <name evidence="2" type="ORF">RR42_m1404</name>
</gene>
<keyword evidence="3" id="KW-1185">Reference proteome</keyword>
<name>A0A0C4YDI4_9BURK</name>
<dbReference type="EMBL" id="CP010536">
    <property type="protein sequence ID" value="AJG18806.1"/>
    <property type="molecule type" value="Genomic_DNA"/>
</dbReference>
<reference evidence="2 3" key="1">
    <citation type="journal article" date="2015" name="Genome Announc.">
        <title>Complete Genome Sequence of Cupriavidus basilensis 4G11, Isolated from the Oak Ridge Field Research Center Site.</title>
        <authorList>
            <person name="Ray J."/>
            <person name="Waters R.J."/>
            <person name="Skerker J.M."/>
            <person name="Kuehl J.V."/>
            <person name="Price M.N."/>
            <person name="Huang J."/>
            <person name="Chakraborty R."/>
            <person name="Arkin A.P."/>
            <person name="Deutschbauer A."/>
        </authorList>
    </citation>
    <scope>NUCLEOTIDE SEQUENCE [LARGE SCALE GENOMIC DNA]</scope>
    <source>
        <strain evidence="2">4G11</strain>
    </source>
</reference>
<evidence type="ECO:0000256" key="1">
    <source>
        <dbReference type="SAM" id="MobiDB-lite"/>
    </source>
</evidence>
<accession>A0A0C4YDI4</accession>
<dbReference type="KEGG" id="cbw:RR42_m1404"/>